<proteinExistence type="predicted"/>
<dbReference type="InterPro" id="IPR013762">
    <property type="entry name" value="Integrase-like_cat_sf"/>
</dbReference>
<evidence type="ECO:0000256" key="3">
    <source>
        <dbReference type="PROSITE-ProRule" id="PRU01248"/>
    </source>
</evidence>
<dbReference type="InterPro" id="IPR002104">
    <property type="entry name" value="Integrase_catalytic"/>
</dbReference>
<keyword evidence="2" id="KW-0233">DNA recombination</keyword>
<dbReference type="EMBL" id="CACRTU010000047">
    <property type="protein sequence ID" value="VYU71705.1"/>
    <property type="molecule type" value="Genomic_DNA"/>
</dbReference>
<keyword evidence="1 3" id="KW-0238">DNA-binding</keyword>
<dbReference type="GO" id="GO:0006310">
    <property type="term" value="P:DNA recombination"/>
    <property type="evidence" value="ECO:0007669"/>
    <property type="project" value="UniProtKB-KW"/>
</dbReference>
<dbReference type="PROSITE" id="PS51898">
    <property type="entry name" value="TYR_RECOMBINASE"/>
    <property type="match status" value="1"/>
</dbReference>
<dbReference type="InterPro" id="IPR010998">
    <property type="entry name" value="Integrase_recombinase_N"/>
</dbReference>
<protein>
    <submittedName>
        <fullName evidence="6">Site-specific tyrosine recombinase XerD</fullName>
    </submittedName>
</protein>
<dbReference type="CDD" id="cd00397">
    <property type="entry name" value="DNA_BRE_C"/>
    <property type="match status" value="1"/>
</dbReference>
<reference evidence="6" key="1">
    <citation type="submission" date="2019-11" db="EMBL/GenBank/DDBJ databases">
        <authorList>
            <person name="Feng L."/>
        </authorList>
    </citation>
    <scope>NUCLEOTIDE SEQUENCE</scope>
    <source>
        <strain evidence="6">CButyricumLFYP62</strain>
    </source>
</reference>
<dbReference type="Gene3D" id="1.10.150.130">
    <property type="match status" value="1"/>
</dbReference>
<evidence type="ECO:0000313" key="6">
    <source>
        <dbReference type="EMBL" id="VYU71705.1"/>
    </source>
</evidence>
<accession>A0A6N3H4P6</accession>
<dbReference type="PROSITE" id="PS51900">
    <property type="entry name" value="CB"/>
    <property type="match status" value="1"/>
</dbReference>
<sequence>MKMADMDEREYNRFQNLEAQAEKAYKDKQKSYRTEKIYKDGVGEFCKYLAVETKINKIENFKAKHVIGFVQQMQERGISPATQKNYMAAIRDFAERVGVDQRTIPTNKRLEIDKRVFGHVDRTWTNREFTEFKEVAKEYDTKQGAGPRMELILDIARNFGCRLEGILNLDINAVNKALSTGELLTKEKNGKINLKPVERLEQREILEKVKALGEENKQNKIFIKTDFKTTYKEVQNFVYNNRGNIQNEDRIKSADARAMYIEHGKVYKANLSIHGLRHTYMQEQREYYIRQGDTPKQADLKVSQLAGHNRKEVTKIYLAKTK</sequence>
<dbReference type="Gene3D" id="1.10.443.10">
    <property type="entry name" value="Intergrase catalytic core"/>
    <property type="match status" value="1"/>
</dbReference>
<evidence type="ECO:0000259" key="5">
    <source>
        <dbReference type="PROSITE" id="PS51900"/>
    </source>
</evidence>
<dbReference type="InterPro" id="IPR024457">
    <property type="entry name" value="Putative_integrase_N"/>
</dbReference>
<dbReference type="Pfam" id="PF12834">
    <property type="entry name" value="Phage_int_SAM_2"/>
    <property type="match status" value="1"/>
</dbReference>
<dbReference type="InterPro" id="IPR011010">
    <property type="entry name" value="DNA_brk_join_enz"/>
</dbReference>
<feature type="domain" description="Tyr recombinase" evidence="4">
    <location>
        <begin position="119"/>
        <end position="322"/>
    </location>
</feature>
<dbReference type="AlphaFoldDB" id="A0A6N3H4P6"/>
<dbReference type="GO" id="GO:0003677">
    <property type="term" value="F:DNA binding"/>
    <property type="evidence" value="ECO:0007669"/>
    <property type="project" value="UniProtKB-UniRule"/>
</dbReference>
<evidence type="ECO:0000256" key="2">
    <source>
        <dbReference type="ARBA" id="ARBA00023172"/>
    </source>
</evidence>
<name>A0A6N3H4P6_CLOBU</name>
<dbReference type="RefSeq" id="WP_156737186.1">
    <property type="nucleotide sequence ID" value="NZ_CACRTU010000047.1"/>
</dbReference>
<evidence type="ECO:0000256" key="1">
    <source>
        <dbReference type="ARBA" id="ARBA00023125"/>
    </source>
</evidence>
<evidence type="ECO:0000259" key="4">
    <source>
        <dbReference type="PROSITE" id="PS51898"/>
    </source>
</evidence>
<organism evidence="6">
    <name type="scientific">Clostridium butyricum</name>
    <dbReference type="NCBI Taxonomy" id="1492"/>
    <lineage>
        <taxon>Bacteria</taxon>
        <taxon>Bacillati</taxon>
        <taxon>Bacillota</taxon>
        <taxon>Clostridia</taxon>
        <taxon>Eubacteriales</taxon>
        <taxon>Clostridiaceae</taxon>
        <taxon>Clostridium</taxon>
    </lineage>
</organism>
<dbReference type="GO" id="GO:0015074">
    <property type="term" value="P:DNA integration"/>
    <property type="evidence" value="ECO:0007669"/>
    <property type="project" value="InterPro"/>
</dbReference>
<gene>
    <name evidence="6" type="ORF">CBLFYP62_03526</name>
</gene>
<dbReference type="InterPro" id="IPR044068">
    <property type="entry name" value="CB"/>
</dbReference>
<feature type="domain" description="Core-binding (CB)" evidence="5">
    <location>
        <begin position="1"/>
        <end position="98"/>
    </location>
</feature>
<dbReference type="SUPFAM" id="SSF56349">
    <property type="entry name" value="DNA breaking-rejoining enzymes"/>
    <property type="match status" value="1"/>
</dbReference>